<name>S5UK90_9EUKA</name>
<feature type="coiled-coil region" evidence="1">
    <location>
        <begin position="18"/>
        <end position="59"/>
    </location>
</feature>
<keyword evidence="2" id="KW-0812">Transmembrane</keyword>
<evidence type="ECO:0000313" key="3">
    <source>
        <dbReference type="EMBL" id="AGS57601.1"/>
    </source>
</evidence>
<evidence type="ECO:0000313" key="6">
    <source>
        <dbReference type="Proteomes" id="UP000018208"/>
    </source>
</evidence>
<dbReference type="EMBL" id="KC952879">
    <property type="protein sequence ID" value="AGS57601.1"/>
    <property type="molecule type" value="Genomic_DNA"/>
</dbReference>
<keyword evidence="1" id="KW-0175">Coiled coil</keyword>
<protein>
    <submittedName>
        <fullName evidence="3">Uncharacterized protein</fullName>
    </submittedName>
</protein>
<evidence type="ECO:0000256" key="1">
    <source>
        <dbReference type="SAM" id="Coils"/>
    </source>
</evidence>
<feature type="transmembrane region" description="Helical" evidence="2">
    <location>
        <begin position="69"/>
        <end position="90"/>
    </location>
</feature>
<evidence type="ECO:0000313" key="4">
    <source>
        <dbReference type="EMBL" id="EST47439.1"/>
    </source>
</evidence>
<accession>S5UK90</accession>
<keyword evidence="2" id="KW-1133">Transmembrane helix</keyword>
<dbReference type="VEuPathDB" id="GiardiaDB:SS50377_26928"/>
<proteinExistence type="predicted"/>
<organism evidence="3">
    <name type="scientific">Spironucleus salmonicida</name>
    <dbReference type="NCBI Taxonomy" id="348837"/>
    <lineage>
        <taxon>Eukaryota</taxon>
        <taxon>Metamonada</taxon>
        <taxon>Diplomonadida</taxon>
        <taxon>Hexamitidae</taxon>
        <taxon>Hexamitinae</taxon>
        <taxon>Spironucleus</taxon>
    </lineage>
</organism>
<dbReference type="EMBL" id="AUWU02000007">
    <property type="protein sequence ID" value="KAH0570642.1"/>
    <property type="molecule type" value="Genomic_DNA"/>
</dbReference>
<sequence>MDSFVEFTNQFKLLSATAEQLQIENTELKQHLTAALATVEQLRISKEKDIDLIKDLQEKLMFNEKNNSWLQGLIFLIFVIAVLLVAYLIFNS</sequence>
<keyword evidence="6" id="KW-1185">Reference proteome</keyword>
<keyword evidence="2" id="KW-0472">Membrane</keyword>
<dbReference type="AlphaFoldDB" id="S5UK90"/>
<gene>
    <name evidence="3" type="ORF">SS50377_12424</name>
    <name evidence="5" type="ORF">SS50377_26928</name>
</gene>
<reference evidence="5" key="3">
    <citation type="submission" date="2020-12" db="EMBL/GenBank/DDBJ databases">
        <title>New Spironucleus salmonicida genome in near-complete chromosomes.</title>
        <authorList>
            <person name="Xu F."/>
            <person name="Kurt Z."/>
            <person name="Jimenez-Gonzalez A."/>
            <person name="Astvaldsson A."/>
            <person name="Andersson J.O."/>
            <person name="Svard S.G."/>
        </authorList>
    </citation>
    <scope>NUCLEOTIDE SEQUENCE</scope>
    <source>
        <strain evidence="5">ATCC 50377</strain>
    </source>
</reference>
<evidence type="ECO:0000256" key="2">
    <source>
        <dbReference type="SAM" id="Phobius"/>
    </source>
</evidence>
<reference evidence="3" key="1">
    <citation type="journal article" date="2013" name="Nat. Commun.">
        <title>Hydrogenosomes in the diplomonad Spironucleus salmonicida.</title>
        <authorList>
            <person name="Jerlstrom-Hultqvist J."/>
            <person name="Einarsson E."/>
            <person name="Xu F."/>
            <person name="Hjort K."/>
            <person name="Ek B."/>
            <person name="Steinhauf D."/>
            <person name="Hultenby K."/>
            <person name="Bergquist J."/>
            <person name="Andersson J.O."/>
            <person name="Svard S.G."/>
        </authorList>
    </citation>
    <scope>NUCLEOTIDE SEQUENCE</scope>
    <source>
        <strain evidence="3">ATCC 50377</strain>
    </source>
</reference>
<dbReference type="EMBL" id="KI546040">
    <property type="protein sequence ID" value="EST47439.1"/>
    <property type="molecule type" value="Genomic_DNA"/>
</dbReference>
<evidence type="ECO:0000313" key="5">
    <source>
        <dbReference type="EMBL" id="KAH0570642.1"/>
    </source>
</evidence>
<dbReference type="Proteomes" id="UP000018208">
    <property type="component" value="Unassembled WGS sequence"/>
</dbReference>
<reference evidence="4 5" key="2">
    <citation type="journal article" date="2014" name="PLoS Genet.">
        <title>The Genome of Spironucleus salmonicida Highlights a Fish Pathogen Adapted to Fluctuating Environments.</title>
        <authorList>
            <person name="Xu F."/>
            <person name="Jerlstrom-Hultqvist J."/>
            <person name="Einarsson E."/>
            <person name="Astvaldsson A."/>
            <person name="Svard S.G."/>
            <person name="Andersson J.O."/>
        </authorList>
    </citation>
    <scope>NUCLEOTIDE SEQUENCE</scope>
    <source>
        <strain evidence="5">ATCC 50377</strain>
    </source>
</reference>